<feature type="region of interest" description="Disordered" evidence="1">
    <location>
        <begin position="130"/>
        <end position="165"/>
    </location>
</feature>
<reference evidence="3 4" key="1">
    <citation type="submission" date="2024-02" db="EMBL/GenBank/DDBJ databases">
        <title>De novo assembly and annotation of 12 fungi associated with fruit tree decline syndrome in Ontario, Canada.</title>
        <authorList>
            <person name="Sulman M."/>
            <person name="Ellouze W."/>
            <person name="Ilyukhin E."/>
        </authorList>
    </citation>
    <scope>NUCLEOTIDE SEQUENCE [LARGE SCALE GENOMIC DNA]</scope>
    <source>
        <strain evidence="3 4">M11/M66-122</strain>
    </source>
</reference>
<dbReference type="Proteomes" id="UP001320420">
    <property type="component" value="Unassembled WGS sequence"/>
</dbReference>
<comment type="caution">
    <text evidence="3">The sequence shown here is derived from an EMBL/GenBank/DDBJ whole genome shotgun (WGS) entry which is preliminary data.</text>
</comment>
<protein>
    <submittedName>
        <fullName evidence="3">Uncharacterized protein</fullName>
    </submittedName>
</protein>
<evidence type="ECO:0000313" key="4">
    <source>
        <dbReference type="Proteomes" id="UP001320420"/>
    </source>
</evidence>
<name>A0AAN9V5P4_9PEZI</name>
<feature type="compositionally biased region" description="Low complexity" evidence="1">
    <location>
        <begin position="146"/>
        <end position="162"/>
    </location>
</feature>
<keyword evidence="4" id="KW-1185">Reference proteome</keyword>
<feature type="signal peptide" evidence="2">
    <location>
        <begin position="1"/>
        <end position="37"/>
    </location>
</feature>
<feature type="chain" id="PRO_5042948750" evidence="2">
    <location>
        <begin position="38"/>
        <end position="200"/>
    </location>
</feature>
<keyword evidence="2" id="KW-0732">Signal</keyword>
<dbReference type="EMBL" id="JAKJXP020000015">
    <property type="protein sequence ID" value="KAK7755039.1"/>
    <property type="molecule type" value="Genomic_DNA"/>
</dbReference>
<evidence type="ECO:0000256" key="1">
    <source>
        <dbReference type="SAM" id="MobiDB-lite"/>
    </source>
</evidence>
<sequence>MFTARSSASSATGAAAVPRLSLLALLLAAAAPPAVLARTDIAGCVSSAVGASLVWYVPGTGELCEFLDCGGGRAPPKTTVPGCAAYSGTATYSPSYLPGFGDDATTTTTSSASSEATAASSTAVASASASATSSSSGNDDDEGANTTSTPTTTGPVETGSSTAARDWHGFDGWGYNYGTGNNAGFDDGRGFVWVSVCAIF</sequence>
<accession>A0AAN9V5P4</accession>
<evidence type="ECO:0000256" key="2">
    <source>
        <dbReference type="SAM" id="SignalP"/>
    </source>
</evidence>
<gene>
    <name evidence="3" type="ORF">SLS62_002854</name>
</gene>
<dbReference type="AlphaFoldDB" id="A0AAN9V5P4"/>
<evidence type="ECO:0000313" key="3">
    <source>
        <dbReference type="EMBL" id="KAK7755039.1"/>
    </source>
</evidence>
<organism evidence="3 4">
    <name type="scientific">Diatrype stigma</name>
    <dbReference type="NCBI Taxonomy" id="117547"/>
    <lineage>
        <taxon>Eukaryota</taxon>
        <taxon>Fungi</taxon>
        <taxon>Dikarya</taxon>
        <taxon>Ascomycota</taxon>
        <taxon>Pezizomycotina</taxon>
        <taxon>Sordariomycetes</taxon>
        <taxon>Xylariomycetidae</taxon>
        <taxon>Xylariales</taxon>
        <taxon>Diatrypaceae</taxon>
        <taxon>Diatrype</taxon>
    </lineage>
</organism>
<proteinExistence type="predicted"/>